<dbReference type="PANTHER" id="PTHR32305">
    <property type="match status" value="1"/>
</dbReference>
<reference evidence="1 2" key="1">
    <citation type="submission" date="2021-12" db="EMBL/GenBank/DDBJ databases">
        <title>Genome sequencing of bacteria with rrn-lacking chromosome and rrn-plasmid.</title>
        <authorList>
            <person name="Anda M."/>
            <person name="Iwasaki W."/>
        </authorList>
    </citation>
    <scope>NUCLEOTIDE SEQUENCE [LARGE SCALE GENOMIC DNA]</scope>
    <source>
        <strain evidence="1 2">NBRC 15940</strain>
    </source>
</reference>
<dbReference type="NCBIfam" id="TIGR03696">
    <property type="entry name" value="Rhs_assc_core"/>
    <property type="match status" value="1"/>
</dbReference>
<dbReference type="Gene3D" id="2.180.10.10">
    <property type="entry name" value="RHS repeat-associated core"/>
    <property type="match status" value="1"/>
</dbReference>
<sequence length="430" mass="47596">MYFRHKGSSIWSRRWNLRSGDFPAQITSVNSHNSSALRNSVKVAGDVKITYQYNSLGHRSKKVAYDLLGNIEKETAYSRDASGKLLSIYSGPASGNLKQVEIPIYGASRLGMLVIGATFEQEQYELKDHLGNIRTILKHPTDSVPSITLGYSDYYPFGLRMARYTNPGYRFGYQGDFAEDDTGENGFNVFEARLYDPVLGRWTTVDPARQYASGYVGMGNDPVNGVDPDGRFQWKTQAYIAAFLMGGGGQVGYAEDLGEYYVGYQTELDGGIQYTRHVDLTLETKFSFDLSIGVQIGEYISGIEGFELNLASWTLQDYEVTADYSFKNGFSNIKSKAIWIGEDTKVKQKISADISLFGIMGGGAELEHSFWHSNPYGTEEMKGSINGSFLGINSKRVYDFNKKSVENVMSAGFGGSAMLGFSVGGEIKIK</sequence>
<evidence type="ECO:0000313" key="2">
    <source>
        <dbReference type="Proteomes" id="UP001310022"/>
    </source>
</evidence>
<dbReference type="Proteomes" id="UP001310022">
    <property type="component" value="Unassembled WGS sequence"/>
</dbReference>
<evidence type="ECO:0008006" key="3">
    <source>
        <dbReference type="Google" id="ProtNLM"/>
    </source>
</evidence>
<keyword evidence="2" id="KW-1185">Reference proteome</keyword>
<dbReference type="AlphaFoldDB" id="A0AAN5AJ29"/>
<accession>A0AAN5AJ29</accession>
<organism evidence="1 2">
    <name type="scientific">Persicobacter diffluens</name>
    <dbReference type="NCBI Taxonomy" id="981"/>
    <lineage>
        <taxon>Bacteria</taxon>
        <taxon>Pseudomonadati</taxon>
        <taxon>Bacteroidota</taxon>
        <taxon>Cytophagia</taxon>
        <taxon>Cytophagales</taxon>
        <taxon>Persicobacteraceae</taxon>
        <taxon>Persicobacter</taxon>
    </lineage>
</organism>
<evidence type="ECO:0000313" key="1">
    <source>
        <dbReference type="EMBL" id="GJM61165.1"/>
    </source>
</evidence>
<protein>
    <recommendedName>
        <fullName evidence="3">RHS repeat-associated core domain-containing protein</fullName>
    </recommendedName>
</protein>
<gene>
    <name evidence="1" type="ORF">PEDI_17170</name>
</gene>
<comment type="caution">
    <text evidence="1">The sequence shown here is derived from an EMBL/GenBank/DDBJ whole genome shotgun (WGS) entry which is preliminary data.</text>
</comment>
<dbReference type="InterPro" id="IPR022385">
    <property type="entry name" value="Rhs_assc_core"/>
</dbReference>
<name>A0AAN5AJ29_9BACT</name>
<dbReference type="EMBL" id="BQKE01000001">
    <property type="protein sequence ID" value="GJM61165.1"/>
    <property type="molecule type" value="Genomic_DNA"/>
</dbReference>
<dbReference type="PANTHER" id="PTHR32305:SF15">
    <property type="entry name" value="PROTEIN RHSA-RELATED"/>
    <property type="match status" value="1"/>
</dbReference>
<proteinExistence type="predicted"/>
<dbReference type="InterPro" id="IPR050708">
    <property type="entry name" value="T6SS_VgrG/RHS"/>
</dbReference>